<comment type="catalytic activity">
    <reaction evidence="3">
        <text>(S)-malate = fumarate + H2O</text>
        <dbReference type="Rhea" id="RHEA:12460"/>
        <dbReference type="ChEBI" id="CHEBI:15377"/>
        <dbReference type="ChEBI" id="CHEBI:15589"/>
        <dbReference type="ChEBI" id="CHEBI:29806"/>
        <dbReference type="EC" id="4.2.1.2"/>
    </reaction>
</comment>
<feature type="binding site" evidence="3">
    <location>
        <begin position="324"/>
        <end position="326"/>
    </location>
    <ligand>
        <name>substrate</name>
    </ligand>
</feature>
<dbReference type="GO" id="GO:0006099">
    <property type="term" value="P:tricarboxylic acid cycle"/>
    <property type="evidence" value="ECO:0007669"/>
    <property type="project" value="UniProtKB-UniRule"/>
</dbReference>
<keyword evidence="7" id="KW-1185">Reference proteome</keyword>
<gene>
    <name evidence="3" type="primary">fumC</name>
    <name evidence="6" type="ORF">AYY18_11695</name>
</gene>
<dbReference type="PRINTS" id="PR00149">
    <property type="entry name" value="FUMRATELYASE"/>
</dbReference>
<dbReference type="GO" id="GO:0042802">
    <property type="term" value="F:identical protein binding"/>
    <property type="evidence" value="ECO:0007669"/>
    <property type="project" value="UniProtKB-ARBA"/>
</dbReference>
<evidence type="ECO:0000256" key="3">
    <source>
        <dbReference type="HAMAP-Rule" id="MF_00743"/>
    </source>
</evidence>
<protein>
    <recommendedName>
        <fullName evidence="3">Fumarate hydratase class II</fullName>
        <shortName evidence="3">Fumarase C</shortName>
        <ecNumber evidence="3">4.2.1.2</ecNumber>
    </recommendedName>
    <alternativeName>
        <fullName evidence="3">Aerobic fumarase</fullName>
    </alternativeName>
    <alternativeName>
        <fullName evidence="3">Iron-independent fumarase</fullName>
    </alternativeName>
</protein>
<dbReference type="InterPro" id="IPR022761">
    <property type="entry name" value="Fumarate_lyase_N"/>
</dbReference>
<evidence type="ECO:0000256" key="1">
    <source>
        <dbReference type="ARBA" id="ARBA00009084"/>
    </source>
</evidence>
<keyword evidence="2 3" id="KW-0456">Lyase</keyword>
<dbReference type="PANTHER" id="PTHR11444">
    <property type="entry name" value="ASPARTATEAMMONIA/ARGININOSUCCINATE/ADENYLOSUCCINATE LYASE"/>
    <property type="match status" value="1"/>
</dbReference>
<dbReference type="PROSITE" id="PS00163">
    <property type="entry name" value="FUMARATE_LYASES"/>
    <property type="match status" value="1"/>
</dbReference>
<feature type="binding site" description="in site B" evidence="3">
    <location>
        <begin position="129"/>
        <end position="132"/>
    </location>
    <ligand>
        <name>substrate</name>
    </ligand>
</feature>
<proteinExistence type="inferred from homology"/>
<evidence type="ECO:0000259" key="5">
    <source>
        <dbReference type="Pfam" id="PF10415"/>
    </source>
</evidence>
<organism evidence="6 7">
    <name type="scientific">Morganella psychrotolerans</name>
    <dbReference type="NCBI Taxonomy" id="368603"/>
    <lineage>
        <taxon>Bacteria</taxon>
        <taxon>Pseudomonadati</taxon>
        <taxon>Pseudomonadota</taxon>
        <taxon>Gammaproteobacteria</taxon>
        <taxon>Enterobacterales</taxon>
        <taxon>Morganellaceae</taxon>
        <taxon>Morganella</taxon>
    </lineage>
</organism>
<dbReference type="GO" id="GO:0004333">
    <property type="term" value="F:fumarate hydratase activity"/>
    <property type="evidence" value="ECO:0007669"/>
    <property type="project" value="UniProtKB-UniRule"/>
</dbReference>
<feature type="binding site" evidence="3">
    <location>
        <position position="319"/>
    </location>
    <ligand>
        <name>substrate</name>
    </ligand>
</feature>
<dbReference type="Pfam" id="PF00206">
    <property type="entry name" value="Lyase_1"/>
    <property type="match status" value="1"/>
</dbReference>
<dbReference type="Gene3D" id="1.20.200.10">
    <property type="entry name" value="Fumarase/aspartase (Central domain)"/>
    <property type="match status" value="1"/>
</dbReference>
<dbReference type="GO" id="GO:0006108">
    <property type="term" value="P:malate metabolic process"/>
    <property type="evidence" value="ECO:0007669"/>
    <property type="project" value="TreeGrafter"/>
</dbReference>
<comment type="subunit">
    <text evidence="3">Homotetramer.</text>
</comment>
<evidence type="ECO:0000256" key="2">
    <source>
        <dbReference type="ARBA" id="ARBA00023239"/>
    </source>
</evidence>
<reference evidence="7" key="1">
    <citation type="submission" date="2016-06" db="EMBL/GenBank/DDBJ databases">
        <authorList>
            <person name="Butler K."/>
        </authorList>
    </citation>
    <scope>NUCLEOTIDE SEQUENCE [LARGE SCALE GENOMIC DNA]</scope>
    <source>
        <strain evidence="7">GCSL-Mp20</strain>
    </source>
</reference>
<dbReference type="InterPro" id="IPR005677">
    <property type="entry name" value="Fum_hydII"/>
</dbReference>
<dbReference type="RefSeq" id="WP_067406278.1">
    <property type="nucleotide sequence ID" value="NZ_LZEY01000060.1"/>
</dbReference>
<keyword evidence="3" id="KW-0963">Cytoplasm</keyword>
<dbReference type="OrthoDB" id="9802809at2"/>
<feature type="site" description="Important for catalytic activity" evidence="3">
    <location>
        <position position="331"/>
    </location>
</feature>
<sequence>MAVTRIEKDSMGPVDVPADKLWGAQTQRSLEHFRISVEKMPADLVAALAMTKKAAAAVNCDLGLLAQDRAGAIIAAADEVLAGKHPGEFPLAVWQTGSGTQSNMNMNEVLANRASEILGGKRGSERLVHPNDDVNKSQSSNDVFPTAMHVAAVIAVTTQLIPELKSLHSVLAEKAEEFRDIVKIGRTHLQDATPLTLGQEISGWAAMLEYNRKHLENSLPHLSELALGGTAVGTGLNTHPEYAVRVAKKIAELSGQPFVTSPNKFEALATCDALVHAHGALKGLAASMMKIANDVRWLASGPRCGIGELAIPENEPGSSIMPGKVNPTQCEAMTMLCAQVMGNDVAVNIGGASGNFELNVFRPLVIHNFLQSVRLLAEGMRSFNEHCAVGIEPVRERISQLLNESLMLVTALNTHIGYDKAAEIAKQAHKEGLTLKASAMKLGYLTEAEFDAWVRPEDMVGSLK</sequence>
<feature type="binding site" evidence="3">
    <location>
        <begin position="139"/>
        <end position="141"/>
    </location>
    <ligand>
        <name>substrate</name>
    </ligand>
</feature>
<dbReference type="PRINTS" id="PR00145">
    <property type="entry name" value="ARGSUCLYASE"/>
</dbReference>
<dbReference type="PANTHER" id="PTHR11444:SF1">
    <property type="entry name" value="FUMARATE HYDRATASE, MITOCHONDRIAL"/>
    <property type="match status" value="1"/>
</dbReference>
<dbReference type="Gene3D" id="1.10.275.10">
    <property type="entry name" value="Fumarase/aspartase (N-terminal domain)"/>
    <property type="match status" value="1"/>
</dbReference>
<dbReference type="HAMAP" id="MF_00743">
    <property type="entry name" value="FumaraseC"/>
    <property type="match status" value="1"/>
</dbReference>
<dbReference type="FunFam" id="1.10.275.10:FF:000001">
    <property type="entry name" value="Fumarate hydratase, mitochondrial"/>
    <property type="match status" value="1"/>
</dbReference>
<evidence type="ECO:0000313" key="7">
    <source>
        <dbReference type="Proteomes" id="UP000092377"/>
    </source>
</evidence>
<feature type="active site" description="Proton donor/acceptor" evidence="3">
    <location>
        <position position="188"/>
    </location>
</feature>
<dbReference type="Proteomes" id="UP000092377">
    <property type="component" value="Unassembled WGS sequence"/>
</dbReference>
<dbReference type="InterPro" id="IPR008948">
    <property type="entry name" value="L-Aspartase-like"/>
</dbReference>
<dbReference type="NCBIfam" id="TIGR00979">
    <property type="entry name" value="fumC_II"/>
    <property type="match status" value="1"/>
</dbReference>
<comment type="pathway">
    <text evidence="3">Carbohydrate metabolism; tricarboxylic acid cycle; (S)-malate from fumarate: step 1/1.</text>
</comment>
<dbReference type="GO" id="GO:0005737">
    <property type="term" value="C:cytoplasm"/>
    <property type="evidence" value="ECO:0007669"/>
    <property type="project" value="UniProtKB-SubCell"/>
</dbReference>
<feature type="binding site" evidence="3">
    <location>
        <position position="187"/>
    </location>
    <ligand>
        <name>substrate</name>
    </ligand>
</feature>
<dbReference type="Gene3D" id="1.10.40.30">
    <property type="entry name" value="Fumarase/aspartase (C-terminal domain)"/>
    <property type="match status" value="1"/>
</dbReference>
<comment type="similarity">
    <text evidence="1 3">Belongs to the class-II fumarase/aspartase family. Fumarase subfamily.</text>
</comment>
<dbReference type="GO" id="GO:0006106">
    <property type="term" value="P:fumarate metabolic process"/>
    <property type="evidence" value="ECO:0007669"/>
    <property type="project" value="InterPro"/>
</dbReference>
<dbReference type="FunFam" id="1.20.200.10:FF:000001">
    <property type="entry name" value="Fumarate hydratase, mitochondrial"/>
    <property type="match status" value="1"/>
</dbReference>
<dbReference type="CDD" id="cd01362">
    <property type="entry name" value="Fumarase_classII"/>
    <property type="match status" value="1"/>
</dbReference>
<dbReference type="InterPro" id="IPR000362">
    <property type="entry name" value="Fumarate_lyase_fam"/>
</dbReference>
<feature type="domain" description="Fumarase C C-terminal" evidence="5">
    <location>
        <begin position="408"/>
        <end position="460"/>
    </location>
</feature>
<feature type="domain" description="Fumarate lyase N-terminal" evidence="4">
    <location>
        <begin position="12"/>
        <end position="342"/>
    </location>
</feature>
<dbReference type="InterPro" id="IPR024083">
    <property type="entry name" value="Fumarase/histidase_N"/>
</dbReference>
<dbReference type="InterPro" id="IPR020557">
    <property type="entry name" value="Fumarate_lyase_CS"/>
</dbReference>
<feature type="binding site" evidence="3">
    <location>
        <begin position="98"/>
        <end position="100"/>
    </location>
    <ligand>
        <name>substrate</name>
    </ligand>
</feature>
<comment type="miscellaneous">
    <text evidence="3">There are 2 substrate-binding sites: the catalytic A site, and the non-catalytic B site that may play a role in the transfer of substrate or product between the active site and the solvent. Alternatively, the B site may bind allosteric effectors.</text>
</comment>
<comment type="function">
    <text evidence="3">Involved in the TCA cycle. Catalyzes the stereospecific interconversion of fumarate to L-malate.</text>
</comment>
<dbReference type="NCBIfam" id="NF008909">
    <property type="entry name" value="PRK12273.1"/>
    <property type="match status" value="1"/>
</dbReference>
<dbReference type="InterPro" id="IPR018951">
    <property type="entry name" value="Fumarase_C_C"/>
</dbReference>
<dbReference type="EMBL" id="LZEY01000060">
    <property type="protein sequence ID" value="OBU02668.1"/>
    <property type="molecule type" value="Genomic_DNA"/>
</dbReference>
<dbReference type="FunFam" id="1.10.40.30:FF:000002">
    <property type="entry name" value="Fumarate hydratase class II"/>
    <property type="match status" value="1"/>
</dbReference>
<feature type="active site" evidence="3">
    <location>
        <position position="318"/>
    </location>
</feature>
<keyword evidence="3" id="KW-0816">Tricarboxylic acid cycle</keyword>
<evidence type="ECO:0000259" key="4">
    <source>
        <dbReference type="Pfam" id="PF00206"/>
    </source>
</evidence>
<dbReference type="UniPathway" id="UPA00223">
    <property type="reaction ID" value="UER01007"/>
</dbReference>
<comment type="caution">
    <text evidence="6">The sequence shown here is derived from an EMBL/GenBank/DDBJ whole genome shotgun (WGS) entry which is preliminary data.</text>
</comment>
<dbReference type="Pfam" id="PF10415">
    <property type="entry name" value="FumaraseC_C"/>
    <property type="match status" value="1"/>
</dbReference>
<dbReference type="EC" id="4.2.1.2" evidence="3"/>
<dbReference type="SUPFAM" id="SSF48557">
    <property type="entry name" value="L-aspartase-like"/>
    <property type="match status" value="1"/>
</dbReference>
<dbReference type="AlphaFoldDB" id="A0A1B8H0R3"/>
<comment type="subcellular location">
    <subcellularLocation>
        <location evidence="3">Cytoplasm</location>
    </subcellularLocation>
</comment>
<name>A0A1B8H0R3_9GAMM</name>
<accession>A0A1B8H0R3</accession>
<evidence type="ECO:0000313" key="6">
    <source>
        <dbReference type="EMBL" id="OBU02668.1"/>
    </source>
</evidence>